<dbReference type="RefSeq" id="WP_369328471.1">
    <property type="nucleotide sequence ID" value="NZ_JAULBC010000002.1"/>
</dbReference>
<feature type="domain" description="Alpha glucuronidase N-terminal" evidence="3">
    <location>
        <begin position="42"/>
        <end position="127"/>
    </location>
</feature>
<dbReference type="InterPro" id="IPR000421">
    <property type="entry name" value="FA58C"/>
</dbReference>
<name>A0ABV3ZB36_9BACT</name>
<evidence type="ECO:0000256" key="1">
    <source>
        <dbReference type="ARBA" id="ARBA00022801"/>
    </source>
</evidence>
<dbReference type="PANTHER" id="PTHR47406">
    <property type="entry name" value="COAGULATION FACTOR 5/8 TYPE, C-TERMINAL"/>
    <property type="match status" value="1"/>
</dbReference>
<dbReference type="Proteomes" id="UP001560573">
    <property type="component" value="Unassembled WGS sequence"/>
</dbReference>
<evidence type="ECO:0000313" key="5">
    <source>
        <dbReference type="Proteomes" id="UP001560573"/>
    </source>
</evidence>
<evidence type="ECO:0000259" key="2">
    <source>
        <dbReference type="Pfam" id="PF00754"/>
    </source>
</evidence>
<feature type="domain" description="F5/8 type C" evidence="2">
    <location>
        <begin position="632"/>
        <end position="725"/>
    </location>
</feature>
<dbReference type="Gene3D" id="3.30.379.10">
    <property type="entry name" value="Chitobiase/beta-hexosaminidase domain 2-like"/>
    <property type="match status" value="1"/>
</dbReference>
<dbReference type="InterPro" id="IPR029018">
    <property type="entry name" value="Hex-like_dom2"/>
</dbReference>
<dbReference type="PANTHER" id="PTHR47406:SF2">
    <property type="entry name" value="ALPHA GLUCURONIDASE N-TERMINAL DOMAIN-CONTAINING PROTEIN"/>
    <property type="match status" value="1"/>
</dbReference>
<gene>
    <name evidence="4" type="ORF">QTN47_06155</name>
</gene>
<accession>A0ABV3ZB36</accession>
<dbReference type="SUPFAM" id="SSF49785">
    <property type="entry name" value="Galactose-binding domain-like"/>
    <property type="match status" value="1"/>
</dbReference>
<keyword evidence="5" id="KW-1185">Reference proteome</keyword>
<protein>
    <submittedName>
        <fullName evidence="4">DUF4838 domain-containing protein</fullName>
    </submittedName>
</protein>
<dbReference type="Pfam" id="PF16126">
    <property type="entry name" value="DUF4838"/>
    <property type="match status" value="1"/>
</dbReference>
<proteinExistence type="predicted"/>
<dbReference type="InterPro" id="IPR008979">
    <property type="entry name" value="Galactose-bd-like_sf"/>
</dbReference>
<dbReference type="SUPFAM" id="SSF55545">
    <property type="entry name" value="beta-N-acetylhexosaminidase-like domain"/>
    <property type="match status" value="1"/>
</dbReference>
<organism evidence="4 5">
    <name type="scientific">Danxiaibacter flavus</name>
    <dbReference type="NCBI Taxonomy" id="3049108"/>
    <lineage>
        <taxon>Bacteria</taxon>
        <taxon>Pseudomonadati</taxon>
        <taxon>Bacteroidota</taxon>
        <taxon>Chitinophagia</taxon>
        <taxon>Chitinophagales</taxon>
        <taxon>Chitinophagaceae</taxon>
        <taxon>Danxiaibacter</taxon>
    </lineage>
</organism>
<keyword evidence="1" id="KW-0378">Hydrolase</keyword>
<comment type="caution">
    <text evidence="4">The sequence shown here is derived from an EMBL/GenBank/DDBJ whole genome shotgun (WGS) entry which is preliminary data.</text>
</comment>
<dbReference type="Gene3D" id="2.60.120.260">
    <property type="entry name" value="Galactose-binding domain-like"/>
    <property type="match status" value="1"/>
</dbReference>
<evidence type="ECO:0000313" key="4">
    <source>
        <dbReference type="EMBL" id="MEX6687067.1"/>
    </source>
</evidence>
<dbReference type="Pfam" id="PF00754">
    <property type="entry name" value="F5_F8_type_C"/>
    <property type="match status" value="1"/>
</dbReference>
<evidence type="ECO:0000259" key="3">
    <source>
        <dbReference type="Pfam" id="PF03648"/>
    </source>
</evidence>
<sequence>MPRLIGTILSCMVLMLKTFCTPVSSIALVKNGRSDYTIVLPAEPTKAERKAAQTLQDYILKISGAKLGIINENSFQGKYAVYVGKTSVAQQLEISSIKDDGFLLAASGDNIVICGLHGKGTLYGTYTFLEDALGCQKFGNAPVTYETKKDLLVDGNMHSLQNPSFKYRQSYYPPSNDPEYLDWHKLQKFEDLWGLWGHSFFKLVPPQQYFAQHPEYFSMINGKRVATQLCLSNEKVLEITINKLTGLMKENPDAEYWSVSPNDDGGYCTCSLCKKVDDEEGGPQGSLIRFVNKVADHFKDKNITTLAYGYSSHVPKVTKPGSNVYILLSSIDAFRSRPLAEEPSAADFRKMVKEWNSVSSNLFIWDYTTQFTNYLAPFPYINCLQPNFNYFKENGVKGVFEQGSGDTYGDMAELNSFVQARLLWSSGQDVAKLQQAFFKNYYGNGGAFMQRYQQSIASALQQSGKNLDIYGNPINDYKGYLSPENIDIYSTLFDKAEAATETNPTLLSRIQAARLGIEYTVLQQSRFFGPDKFGYLQPDNGGGFMVKPNWLQRVSRFVKQCKKNGVTELSEGGISPDEYENEWKEIIAKGWKNNLAFNAKVTLTNPFVEDYPAKKERTLVDGVTGYHDFSYNWLCFYGKDMIANIDLGTEKNITNINMNFLDDPRHWIFQPAAVMVEISKDGVNYSKVATKNFNTPEEHYTNTLQHTVFPLSTTMQARYVRVTAQILSSLPDWRYHPIKKPMLCCDEIYVQ</sequence>
<dbReference type="Pfam" id="PF03648">
    <property type="entry name" value="Glyco_hydro_67N"/>
    <property type="match status" value="1"/>
</dbReference>
<dbReference type="InterPro" id="IPR005154">
    <property type="entry name" value="Glyco_hydro_67_aGlcAse_N"/>
</dbReference>
<dbReference type="EMBL" id="JAULBC010000002">
    <property type="protein sequence ID" value="MEX6687067.1"/>
    <property type="molecule type" value="Genomic_DNA"/>
</dbReference>
<dbReference type="InterPro" id="IPR032287">
    <property type="entry name" value="DUF4838"/>
</dbReference>
<reference evidence="4 5" key="1">
    <citation type="submission" date="2023-07" db="EMBL/GenBank/DDBJ databases">
        <authorList>
            <person name="Lian W.-H."/>
        </authorList>
    </citation>
    <scope>NUCLEOTIDE SEQUENCE [LARGE SCALE GENOMIC DNA]</scope>
    <source>
        <strain evidence="4 5">SYSU DXS3180</strain>
    </source>
</reference>